<feature type="compositionally biased region" description="Low complexity" evidence="1">
    <location>
        <begin position="750"/>
        <end position="768"/>
    </location>
</feature>
<feature type="compositionally biased region" description="Low complexity" evidence="1">
    <location>
        <begin position="724"/>
        <end position="733"/>
    </location>
</feature>
<feature type="region of interest" description="Disordered" evidence="1">
    <location>
        <begin position="1"/>
        <end position="182"/>
    </location>
</feature>
<feature type="region of interest" description="Disordered" evidence="1">
    <location>
        <begin position="1187"/>
        <end position="1226"/>
    </location>
</feature>
<feature type="compositionally biased region" description="Polar residues" evidence="1">
    <location>
        <begin position="252"/>
        <end position="288"/>
    </location>
</feature>
<feature type="compositionally biased region" description="Low complexity" evidence="1">
    <location>
        <begin position="1333"/>
        <end position="1344"/>
    </location>
</feature>
<feature type="compositionally biased region" description="Low complexity" evidence="1">
    <location>
        <begin position="660"/>
        <end position="672"/>
    </location>
</feature>
<feature type="compositionally biased region" description="Low complexity" evidence="1">
    <location>
        <begin position="701"/>
        <end position="710"/>
    </location>
</feature>
<feature type="region of interest" description="Disordered" evidence="1">
    <location>
        <begin position="1560"/>
        <end position="1628"/>
    </location>
</feature>
<reference evidence="3 4" key="1">
    <citation type="journal article" date="2018" name="Evol. Lett.">
        <title>Horizontal gene cluster transfer increased hallucinogenic mushroom diversity.</title>
        <authorList>
            <person name="Reynolds H.T."/>
            <person name="Vijayakumar V."/>
            <person name="Gluck-Thaler E."/>
            <person name="Korotkin H.B."/>
            <person name="Matheny P.B."/>
            <person name="Slot J.C."/>
        </authorList>
    </citation>
    <scope>NUCLEOTIDE SEQUENCE [LARGE SCALE GENOMIC DNA]</scope>
    <source>
        <strain evidence="3 4">2629</strain>
    </source>
</reference>
<feature type="compositionally biased region" description="Low complexity" evidence="1">
    <location>
        <begin position="611"/>
        <end position="625"/>
    </location>
</feature>
<evidence type="ECO:0000313" key="3">
    <source>
        <dbReference type="EMBL" id="PPR04105.1"/>
    </source>
</evidence>
<feature type="compositionally biased region" description="Polar residues" evidence="1">
    <location>
        <begin position="404"/>
        <end position="432"/>
    </location>
</feature>
<feature type="region of interest" description="Disordered" evidence="1">
    <location>
        <begin position="252"/>
        <end position="467"/>
    </location>
</feature>
<feature type="region of interest" description="Disordered" evidence="1">
    <location>
        <begin position="584"/>
        <end position="639"/>
    </location>
</feature>
<dbReference type="STRING" id="181874.A0A409YM61"/>
<proteinExistence type="predicted"/>
<gene>
    <name evidence="3" type="ORF">CVT24_010678</name>
</gene>
<dbReference type="PANTHER" id="PTHR43591:SF105">
    <property type="entry name" value="METHYLTRANSFERASE DOMAIN-CONTAINING PROTEIN-RELATED"/>
    <property type="match status" value="1"/>
</dbReference>
<feature type="compositionally biased region" description="Polar residues" evidence="1">
    <location>
        <begin position="1616"/>
        <end position="1628"/>
    </location>
</feature>
<feature type="region of interest" description="Disordered" evidence="1">
    <location>
        <begin position="660"/>
        <end position="817"/>
    </location>
</feature>
<feature type="compositionally biased region" description="Polar residues" evidence="1">
    <location>
        <begin position="799"/>
        <end position="817"/>
    </location>
</feature>
<feature type="compositionally biased region" description="Basic residues" evidence="1">
    <location>
        <begin position="46"/>
        <end position="58"/>
    </location>
</feature>
<dbReference type="PANTHER" id="PTHR43591">
    <property type="entry name" value="METHYLTRANSFERASE"/>
    <property type="match status" value="1"/>
</dbReference>
<feature type="compositionally biased region" description="Low complexity" evidence="1">
    <location>
        <begin position="787"/>
        <end position="798"/>
    </location>
</feature>
<feature type="compositionally biased region" description="Basic and acidic residues" evidence="1">
    <location>
        <begin position="1086"/>
        <end position="1096"/>
    </location>
</feature>
<feature type="compositionally biased region" description="Polar residues" evidence="1">
    <location>
        <begin position="1070"/>
        <end position="1083"/>
    </location>
</feature>
<dbReference type="SUPFAM" id="SSF53335">
    <property type="entry name" value="S-adenosyl-L-methionine-dependent methyltransferases"/>
    <property type="match status" value="1"/>
</dbReference>
<feature type="compositionally biased region" description="Low complexity" evidence="1">
    <location>
        <begin position="387"/>
        <end position="399"/>
    </location>
</feature>
<feature type="compositionally biased region" description="Basic and acidic residues" evidence="1">
    <location>
        <begin position="338"/>
        <end position="348"/>
    </location>
</feature>
<dbReference type="InterPro" id="IPR029063">
    <property type="entry name" value="SAM-dependent_MTases_sf"/>
</dbReference>
<feature type="compositionally biased region" description="Low complexity" evidence="1">
    <location>
        <begin position="1191"/>
        <end position="1211"/>
    </location>
</feature>
<evidence type="ECO:0000256" key="1">
    <source>
        <dbReference type="SAM" id="MobiDB-lite"/>
    </source>
</evidence>
<feature type="compositionally biased region" description="Gly residues" evidence="1">
    <location>
        <begin position="1212"/>
        <end position="1221"/>
    </location>
</feature>
<name>A0A409YM61_9AGAR</name>
<feature type="compositionally biased region" description="Low complexity" evidence="1">
    <location>
        <begin position="16"/>
        <end position="29"/>
    </location>
</feature>
<feature type="compositionally biased region" description="Low complexity" evidence="1">
    <location>
        <begin position="1561"/>
        <end position="1572"/>
    </location>
</feature>
<evidence type="ECO:0000259" key="2">
    <source>
        <dbReference type="Pfam" id="PF13649"/>
    </source>
</evidence>
<accession>A0A409YM61</accession>
<feature type="compositionally biased region" description="Acidic residues" evidence="1">
    <location>
        <begin position="1308"/>
        <end position="1318"/>
    </location>
</feature>
<dbReference type="OrthoDB" id="2013972at2759"/>
<dbReference type="EMBL" id="NHTK01000994">
    <property type="protein sequence ID" value="PPR04105.1"/>
    <property type="molecule type" value="Genomic_DNA"/>
</dbReference>
<feature type="domain" description="Methyltransferase" evidence="2">
    <location>
        <begin position="910"/>
        <end position="1007"/>
    </location>
</feature>
<dbReference type="InParanoid" id="A0A409YM61"/>
<dbReference type="CDD" id="cd02440">
    <property type="entry name" value="AdoMet_MTases"/>
    <property type="match status" value="1"/>
</dbReference>
<feature type="compositionally biased region" description="Basic and acidic residues" evidence="1">
    <location>
        <begin position="141"/>
        <end position="151"/>
    </location>
</feature>
<dbReference type="Pfam" id="PF13649">
    <property type="entry name" value="Methyltransf_25"/>
    <property type="match status" value="1"/>
</dbReference>
<comment type="caution">
    <text evidence="3">The sequence shown here is derived from an EMBL/GenBank/DDBJ whole genome shotgun (WGS) entry which is preliminary data.</text>
</comment>
<feature type="compositionally biased region" description="Low complexity" evidence="1">
    <location>
        <begin position="1584"/>
        <end position="1593"/>
    </location>
</feature>
<feature type="compositionally biased region" description="Polar residues" evidence="1">
    <location>
        <begin position="168"/>
        <end position="182"/>
    </location>
</feature>
<feature type="region of interest" description="Disordered" evidence="1">
    <location>
        <begin position="1290"/>
        <end position="1350"/>
    </location>
</feature>
<protein>
    <recommendedName>
        <fullName evidence="2">Methyltransferase domain-containing protein</fullName>
    </recommendedName>
</protein>
<feature type="compositionally biased region" description="Gly residues" evidence="1">
    <location>
        <begin position="711"/>
        <end position="723"/>
    </location>
</feature>
<dbReference type="GO" id="GO:0008168">
    <property type="term" value="F:methyltransferase activity"/>
    <property type="evidence" value="ECO:0007669"/>
    <property type="project" value="TreeGrafter"/>
</dbReference>
<evidence type="ECO:0000313" key="4">
    <source>
        <dbReference type="Proteomes" id="UP000284842"/>
    </source>
</evidence>
<feature type="region of interest" description="Disordered" evidence="1">
    <location>
        <begin position="1449"/>
        <end position="1476"/>
    </location>
</feature>
<feature type="compositionally biased region" description="Polar residues" evidence="1">
    <location>
        <begin position="673"/>
        <end position="686"/>
    </location>
</feature>
<dbReference type="InterPro" id="IPR041698">
    <property type="entry name" value="Methyltransf_25"/>
</dbReference>
<sequence length="1646" mass="177785">MDPPPSSTDRPRFHRSSTTTATSTTVVSPISPPQPQRVSSVDSLHHSHSYHALRKRHSAYALSQSDRGHQQLPPVPDLPNIPLNMLNQHHQGPQRPPRNPARTGTHMSDVPPLRKVASRSRPSTASDAREDITPWEFQSLIKDDVRQRRDSFPSPSPSSSAHPPPHIKQSSAAPSMKSHASSLGLSIHTGPISEVTPWELYPVPPVQSNLSAVSTRTSLSMGSARSEPSVDVGGQTFVSREHSASISSINIPATLGPQQNTDSTQITRTMSGLGRSNGTESGVSSGQPGTPVIHNSAASLPPRTPLHSAHIITGPVEDVTPWELEPGPSSAVSPPSKSESDHHQERTSIHKYTRLRSSVSSASRPSNASKTSVNQPPSVPPPLPHTQNRQNPQPQSPSRKSMTRSETSISHSSGMVPSNHWTYASQTPSSGTRPLPTGPAEDVTPWELEPGPSTKKPTVDESEAPPSIGHLQSVHARNSMSLTTAQLEEVTPWELYPVPGDPLQIERKIAGASSGNSEQAGGSTVKNKRTFFFFNYHYYPSLEKLIFTDYVLYISISPRFQYRPLPHLCGIIKRLFMSIFRRHSRKRSNSTPTNPNVPTTHSPDFAVNDPSTSSSGASTYSHSPSNSYHNLHLNPYPPTSFRQHRTMGYSWRSAFKTTKSTSSLRPSSLHSPGPQTRSSTTSTNVPKSLADFGLRRRRSTGTKGRSSTGTSGSGGVTGQGIAGGPSPLSAGSSRGISSGDIPASPTHIGAPSSIVATSSTSSSVPGSIALGGSIEGHSGPVPLAPTSSMSSIPSVTSSHGSPSEIQNGLKSPPASNTMRFSTADRTILQELKATIQAREAHFVMKGVGAPVVGGGKSKGKKHHCYPVKEAPYPRSYEREVIDLDIWEIMFGYDASKSYTWHVFETPPTKVLELGCGTGTWVLQCARQWKDTHFVGLDIVPLQPNLQNVGSLDLASRITWVQHNFLEGLPFPNEEFDFVHIKRIALGVPEDKWDALFEEVTRVMKPGGAFELIEEDLFFPGKPVESDEPSPVDSPVSSRHDSLTSDTPHQTGFDSSLPPPSPSTSSLKTSGTDTVPSSPVNSRNSGRHLEDVGEERTLSSPVPPSSSHHSVAPSLVPSSTSTVFTTPSRQGNGRTPPPPKSAARPTLSVKTQHGSDPGSEAMNGYGSSLSVFGVMAYQPDPMLESVLKQRGRSSSTMTGASSASPNSASGLISPGGGLGDGGSSMYMKKTKPSPFLLRTLTKAPNNPRNHSVLAAIWDGMLGARFINTTPLSLLPATLEYHFKDVRTHPPLVTTFPPTIPKPKKSADHDDWDLEDDLDDARDAVIPRSNRRSSSRAPRSPTSGASAEDEEDPTFVSLHGLLSHSSPFISLDDDRMVAFSHHIKAQLPTIQAENDPSPLVAARPSVLPNKTLNIDLRALNMHLLMRVKEILESSESMWEWVQEFQASHASAPRSSLRAPPSIAGSSAPSRHRAGSIESSVFGGNRNSLDLSTNQILELTREDFDILLSNFELDMQDKIGINHIIEDRFNWHVFTSPELQDRKVFDTTCEKYDNWVAEQRAKEASAAAHAQSRSSTGTHRPMGSISTTGTVPTPDTITRKSSTGHNYVMDDASIKPKRTSTASTLYPTPNPAQMMSRAMRVFVAWKPDN</sequence>
<organism evidence="3 4">
    <name type="scientific">Panaeolus cyanescens</name>
    <dbReference type="NCBI Taxonomy" id="181874"/>
    <lineage>
        <taxon>Eukaryota</taxon>
        <taxon>Fungi</taxon>
        <taxon>Dikarya</taxon>
        <taxon>Basidiomycota</taxon>
        <taxon>Agaricomycotina</taxon>
        <taxon>Agaricomycetes</taxon>
        <taxon>Agaricomycetidae</taxon>
        <taxon>Agaricales</taxon>
        <taxon>Agaricineae</taxon>
        <taxon>Galeropsidaceae</taxon>
        <taxon>Panaeolus</taxon>
    </lineage>
</organism>
<feature type="region of interest" description="Disordered" evidence="1">
    <location>
        <begin position="1019"/>
        <end position="1161"/>
    </location>
</feature>
<feature type="compositionally biased region" description="Polar residues" evidence="1">
    <location>
        <begin position="1043"/>
        <end position="1053"/>
    </location>
</feature>
<keyword evidence="4" id="KW-1185">Reference proteome</keyword>
<feature type="compositionally biased region" description="Low complexity" evidence="1">
    <location>
        <begin position="1449"/>
        <end position="1466"/>
    </location>
</feature>
<feature type="compositionally biased region" description="Low complexity" evidence="1">
    <location>
        <begin position="357"/>
        <end position="372"/>
    </location>
</feature>
<dbReference type="Proteomes" id="UP000284842">
    <property type="component" value="Unassembled WGS sequence"/>
</dbReference>
<feature type="compositionally biased region" description="Low complexity" evidence="1">
    <location>
        <begin position="589"/>
        <end position="603"/>
    </location>
</feature>
<feature type="compositionally biased region" description="Low complexity" evidence="1">
    <location>
        <begin position="326"/>
        <end position="337"/>
    </location>
</feature>
<dbReference type="Gene3D" id="3.40.50.150">
    <property type="entry name" value="Vaccinia Virus protein VP39"/>
    <property type="match status" value="1"/>
</dbReference>
<feature type="compositionally biased region" description="Low complexity" evidence="1">
    <location>
        <begin position="1104"/>
        <end position="1127"/>
    </location>
</feature>